<reference evidence="5" key="1">
    <citation type="journal article" date="2019" name="Int. J. Syst. Evol. Microbiol.">
        <title>The Global Catalogue of Microorganisms (GCM) 10K type strain sequencing project: providing services to taxonomists for standard genome sequencing and annotation.</title>
        <authorList>
            <consortium name="The Broad Institute Genomics Platform"/>
            <consortium name="The Broad Institute Genome Sequencing Center for Infectious Disease"/>
            <person name="Wu L."/>
            <person name="Ma J."/>
        </authorList>
    </citation>
    <scope>NUCLEOTIDE SEQUENCE [LARGE SCALE GENOMIC DNA]</scope>
    <source>
        <strain evidence="5">CCUG 59189</strain>
    </source>
</reference>
<dbReference type="InterPro" id="IPR016155">
    <property type="entry name" value="Mopterin_synth/thiamin_S_b"/>
</dbReference>
<evidence type="ECO:0000313" key="5">
    <source>
        <dbReference type="Proteomes" id="UP001597262"/>
    </source>
</evidence>
<dbReference type="Gene3D" id="3.10.20.30">
    <property type="match status" value="1"/>
</dbReference>
<evidence type="ECO:0000256" key="1">
    <source>
        <dbReference type="ARBA" id="ARBA00022741"/>
    </source>
</evidence>
<dbReference type="Proteomes" id="UP001597262">
    <property type="component" value="Unassembled WGS sequence"/>
</dbReference>
<dbReference type="NCBIfam" id="TIGR01687">
    <property type="entry name" value="moaD_arch"/>
    <property type="match status" value="1"/>
</dbReference>
<dbReference type="NCBIfam" id="TIGR01682">
    <property type="entry name" value="moaD"/>
    <property type="match status" value="1"/>
</dbReference>
<comment type="similarity">
    <text evidence="2">Belongs to the MoaD family.</text>
</comment>
<dbReference type="CDD" id="cd00754">
    <property type="entry name" value="Ubl_MoaD"/>
    <property type="match status" value="1"/>
</dbReference>
<dbReference type="InterPro" id="IPR044672">
    <property type="entry name" value="MOCS2A"/>
</dbReference>
<dbReference type="Pfam" id="PF02597">
    <property type="entry name" value="ThiS"/>
    <property type="match status" value="1"/>
</dbReference>
<evidence type="ECO:0000256" key="2">
    <source>
        <dbReference type="ARBA" id="ARBA00024200"/>
    </source>
</evidence>
<name>A0ABW3RUW4_9BACL</name>
<evidence type="ECO:0000256" key="3">
    <source>
        <dbReference type="ARBA" id="ARBA00024247"/>
    </source>
</evidence>
<dbReference type="SUPFAM" id="SSF54285">
    <property type="entry name" value="MoaD/ThiS"/>
    <property type="match status" value="1"/>
</dbReference>
<gene>
    <name evidence="4" type="primary">moaD</name>
    <name evidence="4" type="ORF">ACFQ3W_06310</name>
</gene>
<dbReference type="EMBL" id="JBHTLM010000003">
    <property type="protein sequence ID" value="MFD1175919.1"/>
    <property type="molecule type" value="Genomic_DNA"/>
</dbReference>
<accession>A0ABW3RUW4</accession>
<proteinExistence type="inferred from homology"/>
<evidence type="ECO:0000313" key="4">
    <source>
        <dbReference type="EMBL" id="MFD1175919.1"/>
    </source>
</evidence>
<dbReference type="PANTHER" id="PTHR33359">
    <property type="entry name" value="MOLYBDOPTERIN SYNTHASE SULFUR CARRIER SUBUNIT"/>
    <property type="match status" value="1"/>
</dbReference>
<dbReference type="InterPro" id="IPR010038">
    <property type="entry name" value="MoaD_arc-typ"/>
</dbReference>
<dbReference type="InterPro" id="IPR003749">
    <property type="entry name" value="ThiS/MoaD-like"/>
</dbReference>
<organism evidence="4 5">
    <name type="scientific">Paenibacillus puldeungensis</name>
    <dbReference type="NCBI Taxonomy" id="696536"/>
    <lineage>
        <taxon>Bacteria</taxon>
        <taxon>Bacillati</taxon>
        <taxon>Bacillota</taxon>
        <taxon>Bacilli</taxon>
        <taxon>Bacillales</taxon>
        <taxon>Paenibacillaceae</taxon>
        <taxon>Paenibacillus</taxon>
    </lineage>
</organism>
<dbReference type="InterPro" id="IPR012675">
    <property type="entry name" value="Beta-grasp_dom_sf"/>
</dbReference>
<sequence>MIKLLYFAGLRDVCGVAEEKVDLIGLTVGGILAWAADKYPNLPVDSLRVAVNEEYALTSDLLKDGDVVAFIPPVSGG</sequence>
<dbReference type="PANTHER" id="PTHR33359:SF1">
    <property type="entry name" value="MOLYBDOPTERIN SYNTHASE SULFUR CARRIER SUBUNIT"/>
    <property type="match status" value="1"/>
</dbReference>
<keyword evidence="5" id="KW-1185">Reference proteome</keyword>
<keyword evidence="1" id="KW-0547">Nucleotide-binding</keyword>
<dbReference type="RefSeq" id="WP_379317751.1">
    <property type="nucleotide sequence ID" value="NZ_JBHTLM010000003.1"/>
</dbReference>
<protein>
    <recommendedName>
        <fullName evidence="3">Molybdopterin synthase sulfur carrier subunit</fullName>
    </recommendedName>
</protein>
<comment type="caution">
    <text evidence="4">The sequence shown here is derived from an EMBL/GenBank/DDBJ whole genome shotgun (WGS) entry which is preliminary data.</text>
</comment>